<protein>
    <submittedName>
        <fullName evidence="1">Uncharacterized protein</fullName>
    </submittedName>
</protein>
<dbReference type="Pfam" id="PF20317">
    <property type="entry name" value="HTH_60"/>
    <property type="match status" value="1"/>
</dbReference>
<gene>
    <name evidence="1" type="ORF">GKE72_10220</name>
</gene>
<dbReference type="Proteomes" id="UP000431304">
    <property type="component" value="Unassembled WGS sequence"/>
</dbReference>
<dbReference type="EMBL" id="WKRA01000015">
    <property type="protein sequence ID" value="MSD16435.1"/>
    <property type="molecule type" value="Genomic_DNA"/>
</dbReference>
<organism evidence="1 2">
    <name type="scientific">Eubacterium ramulus</name>
    <dbReference type="NCBI Taxonomy" id="39490"/>
    <lineage>
        <taxon>Bacteria</taxon>
        <taxon>Bacillati</taxon>
        <taxon>Bacillota</taxon>
        <taxon>Clostridia</taxon>
        <taxon>Eubacteriales</taxon>
        <taxon>Eubacteriaceae</taxon>
        <taxon>Eubacterium</taxon>
    </lineage>
</organism>
<dbReference type="RefSeq" id="WP_154314767.1">
    <property type="nucleotide sequence ID" value="NZ_WKRA01000015.1"/>
</dbReference>
<sequence length="147" mass="17625">MNMKKELPCEMVRRDIKELIIERKLTVDTLSRITKINQQWFIDFISQKKDIENISEYDIRFLTDLTSVLKMGIDFDCDSRLKSIIETLIIEYEMDTKTLSLCSGTNEDVMCRFLSNTNLVSTEEKYELAVRIMFIYFVFKFPYYEKY</sequence>
<reference evidence="1 2" key="1">
    <citation type="journal article" date="2019" name="Nat. Med.">
        <title>A library of human gut bacterial isolates paired with longitudinal multiomics data enables mechanistic microbiome research.</title>
        <authorList>
            <person name="Poyet M."/>
            <person name="Groussin M."/>
            <person name="Gibbons S.M."/>
            <person name="Avila-Pacheco J."/>
            <person name="Jiang X."/>
            <person name="Kearney S.M."/>
            <person name="Perrotta A.R."/>
            <person name="Berdy B."/>
            <person name="Zhao S."/>
            <person name="Lieberman T.D."/>
            <person name="Swanson P.K."/>
            <person name="Smith M."/>
            <person name="Roesemann S."/>
            <person name="Alexander J.E."/>
            <person name="Rich S.A."/>
            <person name="Livny J."/>
            <person name="Vlamakis H."/>
            <person name="Clish C."/>
            <person name="Bullock K."/>
            <person name="Deik A."/>
            <person name="Scott J."/>
            <person name="Pierce K.A."/>
            <person name="Xavier R.J."/>
            <person name="Alm E.J."/>
        </authorList>
    </citation>
    <scope>NUCLEOTIDE SEQUENCE [LARGE SCALE GENOMIC DNA]</scope>
    <source>
        <strain evidence="1 2">BIOML-A3</strain>
    </source>
</reference>
<dbReference type="AlphaFoldDB" id="A0A844E112"/>
<evidence type="ECO:0000313" key="1">
    <source>
        <dbReference type="EMBL" id="MSD16435.1"/>
    </source>
</evidence>
<name>A0A844E112_EUBRA</name>
<evidence type="ECO:0000313" key="2">
    <source>
        <dbReference type="Proteomes" id="UP000431304"/>
    </source>
</evidence>
<accession>A0A844E112</accession>
<comment type="caution">
    <text evidence="1">The sequence shown here is derived from an EMBL/GenBank/DDBJ whole genome shotgun (WGS) entry which is preliminary data.</text>
</comment>
<dbReference type="InterPro" id="IPR046930">
    <property type="entry name" value="HTH_60"/>
</dbReference>
<proteinExistence type="predicted"/>